<dbReference type="SMART" id="SM00091">
    <property type="entry name" value="PAS"/>
    <property type="match status" value="2"/>
</dbReference>
<name>A0A7Y9J150_9ACTN</name>
<dbReference type="Pfam" id="PF08448">
    <property type="entry name" value="PAS_4"/>
    <property type="match status" value="1"/>
</dbReference>
<dbReference type="PROSITE" id="PS50887">
    <property type="entry name" value="GGDEF"/>
    <property type="match status" value="1"/>
</dbReference>
<dbReference type="PROSITE" id="PS50112">
    <property type="entry name" value="PAS"/>
    <property type="match status" value="2"/>
</dbReference>
<sequence>MRLDRTDPATTRLLDGFPDPAWSVDDAGRAVAWNRAAEDVLGHRAGDVLGRDPGELLGPVPTASGPVRLRDAQGRPVPGSVLVWTAEGLRHATLRVADPDVGAVGRRLLEGLLAHVSDAVTTLDADGTVRSLNRAAEQVFGVRAADVVGHHVRVLTRFEDTDDYLLAMGRALRSGEAWHGVEVHLRTLAGRPLVLHTSATALSTPGGGYAGAVVVSRDVTPVRELERSLRAATSALRERATELARSTRSDALTGVAARGLLQERLAAALSAAAGDAGTVCVLAADLEGFRAVNESYGLATGDAVLTAFAAHLRSVLPPGATAGRLGADEFAVVLPGTGEPEAAAVARAVRDWTPPAPLPSRGRRPDDPDVGVTVALVRATAAECRSPFDTGVRSVLQRAEDAVAAGKGARG</sequence>
<evidence type="ECO:0000313" key="4">
    <source>
        <dbReference type="EMBL" id="NYD22794.1"/>
    </source>
</evidence>
<organism evidence="4 5">
    <name type="scientific">Kineococcus aurantiacus</name>
    <dbReference type="NCBI Taxonomy" id="37633"/>
    <lineage>
        <taxon>Bacteria</taxon>
        <taxon>Bacillati</taxon>
        <taxon>Actinomycetota</taxon>
        <taxon>Actinomycetes</taxon>
        <taxon>Kineosporiales</taxon>
        <taxon>Kineosporiaceae</taxon>
        <taxon>Kineococcus</taxon>
    </lineage>
</organism>
<feature type="domain" description="PAS" evidence="1">
    <location>
        <begin position="6"/>
        <end position="59"/>
    </location>
</feature>
<evidence type="ECO:0000259" key="2">
    <source>
        <dbReference type="PROSITE" id="PS50113"/>
    </source>
</evidence>
<dbReference type="CDD" id="cd00130">
    <property type="entry name" value="PAS"/>
    <property type="match status" value="2"/>
</dbReference>
<dbReference type="PROSITE" id="PS50113">
    <property type="entry name" value="PAC"/>
    <property type="match status" value="1"/>
</dbReference>
<dbReference type="PANTHER" id="PTHR44757">
    <property type="entry name" value="DIGUANYLATE CYCLASE DGCP"/>
    <property type="match status" value="1"/>
</dbReference>
<dbReference type="SMART" id="SM00267">
    <property type="entry name" value="GGDEF"/>
    <property type="match status" value="1"/>
</dbReference>
<accession>A0A7Y9J150</accession>
<dbReference type="GO" id="GO:0006355">
    <property type="term" value="P:regulation of DNA-templated transcription"/>
    <property type="evidence" value="ECO:0007669"/>
    <property type="project" value="InterPro"/>
</dbReference>
<dbReference type="Gene3D" id="3.30.450.20">
    <property type="entry name" value="PAS domain"/>
    <property type="match status" value="2"/>
</dbReference>
<dbReference type="Gene3D" id="3.30.70.270">
    <property type="match status" value="1"/>
</dbReference>
<comment type="caution">
    <text evidence="4">The sequence shown here is derived from an EMBL/GenBank/DDBJ whole genome shotgun (WGS) entry which is preliminary data.</text>
</comment>
<feature type="domain" description="PAS" evidence="1">
    <location>
        <begin position="105"/>
        <end position="175"/>
    </location>
</feature>
<evidence type="ECO:0000259" key="1">
    <source>
        <dbReference type="PROSITE" id="PS50112"/>
    </source>
</evidence>
<proteinExistence type="predicted"/>
<dbReference type="AlphaFoldDB" id="A0A7Y9J150"/>
<dbReference type="InterPro" id="IPR013656">
    <property type="entry name" value="PAS_4"/>
</dbReference>
<feature type="domain" description="PAC" evidence="2">
    <location>
        <begin position="179"/>
        <end position="231"/>
    </location>
</feature>
<gene>
    <name evidence="4" type="ORF">BJ968_002334</name>
</gene>
<dbReference type="Pfam" id="PF00989">
    <property type="entry name" value="PAS"/>
    <property type="match status" value="1"/>
</dbReference>
<evidence type="ECO:0000313" key="5">
    <source>
        <dbReference type="Proteomes" id="UP000521922"/>
    </source>
</evidence>
<protein>
    <submittedName>
        <fullName evidence="4">Diguanylate cyclase (GGDEF)-like protein/PAS domain S-box-containing protein</fullName>
    </submittedName>
</protein>
<dbReference type="InterPro" id="IPR035965">
    <property type="entry name" value="PAS-like_dom_sf"/>
</dbReference>
<reference evidence="4 5" key="1">
    <citation type="submission" date="2020-07" db="EMBL/GenBank/DDBJ databases">
        <title>Sequencing the genomes of 1000 actinobacteria strains.</title>
        <authorList>
            <person name="Klenk H.-P."/>
        </authorList>
    </citation>
    <scope>NUCLEOTIDE SEQUENCE [LARGE SCALE GENOMIC DNA]</scope>
    <source>
        <strain evidence="4 5">DSM 7487</strain>
    </source>
</reference>
<dbReference type="Proteomes" id="UP000521922">
    <property type="component" value="Unassembled WGS sequence"/>
</dbReference>
<evidence type="ECO:0000259" key="3">
    <source>
        <dbReference type="PROSITE" id="PS50887"/>
    </source>
</evidence>
<dbReference type="InterPro" id="IPR052155">
    <property type="entry name" value="Biofilm_reg_signaling"/>
</dbReference>
<dbReference type="PANTHER" id="PTHR44757:SF2">
    <property type="entry name" value="BIOFILM ARCHITECTURE MAINTENANCE PROTEIN MBAA"/>
    <property type="match status" value="1"/>
</dbReference>
<dbReference type="InterPro" id="IPR013767">
    <property type="entry name" value="PAS_fold"/>
</dbReference>
<dbReference type="SUPFAM" id="SSF55073">
    <property type="entry name" value="Nucleotide cyclase"/>
    <property type="match status" value="1"/>
</dbReference>
<dbReference type="RefSeq" id="WP_179752031.1">
    <property type="nucleotide sequence ID" value="NZ_BAAAGN010000020.1"/>
</dbReference>
<dbReference type="InterPro" id="IPR000700">
    <property type="entry name" value="PAS-assoc_C"/>
</dbReference>
<feature type="domain" description="GGDEF" evidence="3">
    <location>
        <begin position="277"/>
        <end position="411"/>
    </location>
</feature>
<dbReference type="InterPro" id="IPR043128">
    <property type="entry name" value="Rev_trsase/Diguanyl_cyclase"/>
</dbReference>
<dbReference type="NCBIfam" id="TIGR00229">
    <property type="entry name" value="sensory_box"/>
    <property type="match status" value="1"/>
</dbReference>
<dbReference type="SUPFAM" id="SSF55785">
    <property type="entry name" value="PYP-like sensor domain (PAS domain)"/>
    <property type="match status" value="2"/>
</dbReference>
<dbReference type="InterPro" id="IPR000014">
    <property type="entry name" value="PAS"/>
</dbReference>
<dbReference type="EMBL" id="JACCBB010000001">
    <property type="protein sequence ID" value="NYD22794.1"/>
    <property type="molecule type" value="Genomic_DNA"/>
</dbReference>
<dbReference type="InterPro" id="IPR000160">
    <property type="entry name" value="GGDEF_dom"/>
</dbReference>
<dbReference type="Pfam" id="PF00990">
    <property type="entry name" value="GGDEF"/>
    <property type="match status" value="1"/>
</dbReference>
<keyword evidence="5" id="KW-1185">Reference proteome</keyword>
<dbReference type="CDD" id="cd01949">
    <property type="entry name" value="GGDEF"/>
    <property type="match status" value="1"/>
</dbReference>
<dbReference type="InterPro" id="IPR029787">
    <property type="entry name" value="Nucleotide_cyclase"/>
</dbReference>
<dbReference type="NCBIfam" id="TIGR00254">
    <property type="entry name" value="GGDEF"/>
    <property type="match status" value="1"/>
</dbReference>